<feature type="transmembrane region" description="Helical" evidence="1">
    <location>
        <begin position="44"/>
        <end position="63"/>
    </location>
</feature>
<dbReference type="AlphaFoldDB" id="A0A367WLV7"/>
<gene>
    <name evidence="2" type="ORF">TH25_22795</name>
</gene>
<protein>
    <recommendedName>
        <fullName evidence="4">Tripartite tricarboxylate transporter TctB</fullName>
    </recommendedName>
</protein>
<dbReference type="OrthoDB" id="7867876at2"/>
<feature type="transmembrane region" description="Helical" evidence="1">
    <location>
        <begin position="153"/>
        <end position="173"/>
    </location>
</feature>
<keyword evidence="1" id="KW-0812">Transmembrane</keyword>
<reference evidence="2 3" key="1">
    <citation type="submission" date="2014-07" db="EMBL/GenBank/DDBJ databases">
        <title>Draft genome sequence of Thalassospira profundimaris S25-3-2.</title>
        <authorList>
            <person name="Lai Q."/>
            <person name="Shao Z."/>
        </authorList>
    </citation>
    <scope>NUCLEOTIDE SEQUENCE [LARGE SCALE GENOMIC DNA]</scope>
    <source>
        <strain evidence="2 3">S25-3-2</strain>
    </source>
</reference>
<keyword evidence="1" id="KW-0472">Membrane</keyword>
<name>A0A367WLV7_9PROT</name>
<organism evidence="2 3">
    <name type="scientific">Thalassospira profundimaris</name>
    <dbReference type="NCBI Taxonomy" id="502049"/>
    <lineage>
        <taxon>Bacteria</taxon>
        <taxon>Pseudomonadati</taxon>
        <taxon>Pseudomonadota</taxon>
        <taxon>Alphaproteobacteria</taxon>
        <taxon>Rhodospirillales</taxon>
        <taxon>Thalassospiraceae</taxon>
        <taxon>Thalassospira</taxon>
    </lineage>
</organism>
<dbReference type="Proteomes" id="UP000252517">
    <property type="component" value="Unassembled WGS sequence"/>
</dbReference>
<evidence type="ECO:0000313" key="3">
    <source>
        <dbReference type="Proteomes" id="UP000252517"/>
    </source>
</evidence>
<dbReference type="RefSeq" id="WP_114090408.1">
    <property type="nucleotide sequence ID" value="NZ_JPWH01000030.1"/>
</dbReference>
<feature type="transmembrane region" description="Helical" evidence="1">
    <location>
        <begin position="128"/>
        <end position="146"/>
    </location>
</feature>
<evidence type="ECO:0000313" key="2">
    <source>
        <dbReference type="EMBL" id="RCK42446.1"/>
    </source>
</evidence>
<dbReference type="EMBL" id="JPWH01000030">
    <property type="protein sequence ID" value="RCK42446.1"/>
    <property type="molecule type" value="Genomic_DNA"/>
</dbReference>
<feature type="transmembrane region" description="Helical" evidence="1">
    <location>
        <begin position="84"/>
        <end position="108"/>
    </location>
</feature>
<evidence type="ECO:0008006" key="4">
    <source>
        <dbReference type="Google" id="ProtNLM"/>
    </source>
</evidence>
<keyword evidence="1" id="KW-1133">Transmembrane helix</keyword>
<accession>A0A367WLV7</accession>
<feature type="transmembrane region" description="Helical" evidence="1">
    <location>
        <begin position="7"/>
        <end position="24"/>
    </location>
</feature>
<proteinExistence type="predicted"/>
<evidence type="ECO:0000256" key="1">
    <source>
        <dbReference type="SAM" id="Phobius"/>
    </source>
</evidence>
<comment type="caution">
    <text evidence="2">The sequence shown here is derived from an EMBL/GenBank/DDBJ whole genome shotgun (WGS) entry which is preliminary data.</text>
</comment>
<sequence>MNTDVMLGLGVVLLALLAIFIWVPDDTATGLIVKLRGRVSIGDALAPTAAFVLMVVAGVLIAFEGHGKDDVPHLSLANLRFVGLFAALFLVSVILMRWTGPALVGLVHLLGSTDASYRDLRDTVPWKYAGFVTGGTFLVTMLMSLIERRLSWRALLVGLAVTALLILIFDVPFSDLLLPPNGDV</sequence>